<dbReference type="AlphaFoldDB" id="A0AAE3CIL5"/>
<accession>A0AAE3CIL5</accession>
<dbReference type="InterPro" id="IPR038371">
    <property type="entry name" value="Cu_polyphenol_OxRdtase_sf"/>
</dbReference>
<dbReference type="CDD" id="cd16833">
    <property type="entry name" value="YfiH"/>
    <property type="match status" value="1"/>
</dbReference>
<gene>
    <name evidence="11" type="primary">pgeF</name>
    <name evidence="11" type="ORF">HFQ13_01230</name>
</gene>
<organism evidence="11 12">
    <name type="scientific">Igneacidithiobacillus copahuensis</name>
    <dbReference type="NCBI Taxonomy" id="2724909"/>
    <lineage>
        <taxon>Bacteria</taxon>
        <taxon>Pseudomonadati</taxon>
        <taxon>Pseudomonadota</taxon>
        <taxon>Acidithiobacillia</taxon>
        <taxon>Acidithiobacillales</taxon>
        <taxon>Acidithiobacillaceae</taxon>
        <taxon>Igneacidithiobacillus</taxon>
    </lineage>
</organism>
<evidence type="ECO:0000256" key="7">
    <source>
        <dbReference type="ARBA" id="ARBA00047989"/>
    </source>
</evidence>
<keyword evidence="4" id="KW-0479">Metal-binding</keyword>
<dbReference type="GO" id="GO:0017061">
    <property type="term" value="F:S-methyl-5-thioadenosine phosphorylase activity"/>
    <property type="evidence" value="ECO:0007669"/>
    <property type="project" value="UniProtKB-EC"/>
</dbReference>
<name>A0AAE3CIL5_9PROT</name>
<dbReference type="GO" id="GO:0005507">
    <property type="term" value="F:copper ion binding"/>
    <property type="evidence" value="ECO:0007669"/>
    <property type="project" value="TreeGrafter"/>
</dbReference>
<evidence type="ECO:0000256" key="9">
    <source>
        <dbReference type="ARBA" id="ARBA00049893"/>
    </source>
</evidence>
<reference evidence="11" key="1">
    <citation type="journal article" date="2021" name="ISME J.">
        <title>Genomic evolution of the class Acidithiobacillia: deep-branching Proteobacteria living in extreme acidic conditions.</title>
        <authorList>
            <person name="Moya-Beltran A."/>
            <person name="Beard S."/>
            <person name="Rojas-Villalobos C."/>
            <person name="Issotta F."/>
            <person name="Gallardo Y."/>
            <person name="Ulloa R."/>
            <person name="Giaveno A."/>
            <person name="Degli Esposti M."/>
            <person name="Johnson D.B."/>
            <person name="Quatrini R."/>
        </authorList>
    </citation>
    <scope>NUCLEOTIDE SEQUENCE</scope>
    <source>
        <strain evidence="11">VAN18-1</strain>
    </source>
</reference>
<evidence type="ECO:0000313" key="12">
    <source>
        <dbReference type="Proteomes" id="UP001197378"/>
    </source>
</evidence>
<dbReference type="Gene3D" id="3.60.140.10">
    <property type="entry name" value="CNF1/YfiH-like putative cysteine hydrolases"/>
    <property type="match status" value="1"/>
</dbReference>
<dbReference type="Proteomes" id="UP001197378">
    <property type="component" value="Unassembled WGS sequence"/>
</dbReference>
<dbReference type="SUPFAM" id="SSF64438">
    <property type="entry name" value="CNF1/YfiH-like putative cysteine hydrolases"/>
    <property type="match status" value="1"/>
</dbReference>
<evidence type="ECO:0000256" key="5">
    <source>
        <dbReference type="ARBA" id="ARBA00022801"/>
    </source>
</evidence>
<sequence>MPPEPTFLSLDWPLPGGVRAAISTRQGGSSRVPWNSFNLADHVGDDSAAVAANRQLLRQCLDLPREPLWLQQVHGTEIAQWEVEAGFGRAPQADGAIASSPGAVLSILTADCLPVLAVSRDGQVIAAFHAGWRGLATGILEAGIRAMRVAPDEILLYLGPAIGAQRYVVGAEVRAAFLAHSPQAALAFRPQGDGYLADLYLLARQRLAALGVTAIWGGEHCTHSEEQLFFSYRRDGQSGRTASLIWREEA</sequence>
<evidence type="ECO:0000256" key="10">
    <source>
        <dbReference type="RuleBase" id="RU361274"/>
    </source>
</evidence>
<comment type="similarity">
    <text evidence="2 10">Belongs to the purine nucleoside phosphorylase YfiH/LACC1 family.</text>
</comment>
<dbReference type="RefSeq" id="WP_215871499.1">
    <property type="nucleotide sequence ID" value="NZ_JAAXYO010000028.1"/>
</dbReference>
<comment type="caution">
    <text evidence="11">The sequence shown here is derived from an EMBL/GenBank/DDBJ whole genome shotgun (WGS) entry which is preliminary data.</text>
</comment>
<comment type="catalytic activity">
    <reaction evidence="7">
        <text>adenosine + H2O + H(+) = inosine + NH4(+)</text>
        <dbReference type="Rhea" id="RHEA:24408"/>
        <dbReference type="ChEBI" id="CHEBI:15377"/>
        <dbReference type="ChEBI" id="CHEBI:15378"/>
        <dbReference type="ChEBI" id="CHEBI:16335"/>
        <dbReference type="ChEBI" id="CHEBI:17596"/>
        <dbReference type="ChEBI" id="CHEBI:28938"/>
        <dbReference type="EC" id="3.5.4.4"/>
    </reaction>
    <physiologicalReaction direction="left-to-right" evidence="7">
        <dbReference type="Rhea" id="RHEA:24409"/>
    </physiologicalReaction>
</comment>
<evidence type="ECO:0000256" key="6">
    <source>
        <dbReference type="ARBA" id="ARBA00022833"/>
    </source>
</evidence>
<comment type="catalytic activity">
    <reaction evidence="8">
        <text>adenosine + phosphate = alpha-D-ribose 1-phosphate + adenine</text>
        <dbReference type="Rhea" id="RHEA:27642"/>
        <dbReference type="ChEBI" id="CHEBI:16335"/>
        <dbReference type="ChEBI" id="CHEBI:16708"/>
        <dbReference type="ChEBI" id="CHEBI:43474"/>
        <dbReference type="ChEBI" id="CHEBI:57720"/>
        <dbReference type="EC" id="2.4.2.1"/>
    </reaction>
    <physiologicalReaction direction="left-to-right" evidence="8">
        <dbReference type="Rhea" id="RHEA:27643"/>
    </physiologicalReaction>
</comment>
<dbReference type="EMBL" id="JAAXYO010000028">
    <property type="protein sequence ID" value="MBU2786846.1"/>
    <property type="molecule type" value="Genomic_DNA"/>
</dbReference>
<dbReference type="GO" id="GO:0016787">
    <property type="term" value="F:hydrolase activity"/>
    <property type="evidence" value="ECO:0007669"/>
    <property type="project" value="UniProtKB-KW"/>
</dbReference>
<proteinExistence type="inferred from homology"/>
<keyword evidence="5" id="KW-0378">Hydrolase</keyword>
<evidence type="ECO:0000256" key="3">
    <source>
        <dbReference type="ARBA" id="ARBA00022679"/>
    </source>
</evidence>
<evidence type="ECO:0000256" key="1">
    <source>
        <dbReference type="ARBA" id="ARBA00000553"/>
    </source>
</evidence>
<keyword evidence="3" id="KW-0808">Transferase</keyword>
<evidence type="ECO:0000256" key="2">
    <source>
        <dbReference type="ARBA" id="ARBA00007353"/>
    </source>
</evidence>
<dbReference type="NCBIfam" id="TIGR00726">
    <property type="entry name" value="peptidoglycan editing factor PgeF"/>
    <property type="match status" value="1"/>
</dbReference>
<evidence type="ECO:0000313" key="11">
    <source>
        <dbReference type="EMBL" id="MBU2786846.1"/>
    </source>
</evidence>
<evidence type="ECO:0000256" key="8">
    <source>
        <dbReference type="ARBA" id="ARBA00048968"/>
    </source>
</evidence>
<dbReference type="PANTHER" id="PTHR30616">
    <property type="entry name" value="UNCHARACTERIZED PROTEIN YFIH"/>
    <property type="match status" value="1"/>
</dbReference>
<evidence type="ECO:0000256" key="4">
    <source>
        <dbReference type="ARBA" id="ARBA00022723"/>
    </source>
</evidence>
<comment type="catalytic activity">
    <reaction evidence="1">
        <text>inosine + phosphate = alpha-D-ribose 1-phosphate + hypoxanthine</text>
        <dbReference type="Rhea" id="RHEA:27646"/>
        <dbReference type="ChEBI" id="CHEBI:17368"/>
        <dbReference type="ChEBI" id="CHEBI:17596"/>
        <dbReference type="ChEBI" id="CHEBI:43474"/>
        <dbReference type="ChEBI" id="CHEBI:57720"/>
        <dbReference type="EC" id="2.4.2.1"/>
    </reaction>
    <physiologicalReaction direction="left-to-right" evidence="1">
        <dbReference type="Rhea" id="RHEA:27647"/>
    </physiologicalReaction>
</comment>
<dbReference type="InterPro" id="IPR003730">
    <property type="entry name" value="Cu_polyphenol_OxRdtase"/>
</dbReference>
<dbReference type="Pfam" id="PF02578">
    <property type="entry name" value="Cu-oxidase_4"/>
    <property type="match status" value="1"/>
</dbReference>
<comment type="catalytic activity">
    <reaction evidence="9">
        <text>S-methyl-5'-thioadenosine + phosphate = 5-(methylsulfanyl)-alpha-D-ribose 1-phosphate + adenine</text>
        <dbReference type="Rhea" id="RHEA:11852"/>
        <dbReference type="ChEBI" id="CHEBI:16708"/>
        <dbReference type="ChEBI" id="CHEBI:17509"/>
        <dbReference type="ChEBI" id="CHEBI:43474"/>
        <dbReference type="ChEBI" id="CHEBI:58533"/>
        <dbReference type="EC" id="2.4.2.28"/>
    </reaction>
    <physiologicalReaction direction="left-to-right" evidence="9">
        <dbReference type="Rhea" id="RHEA:11853"/>
    </physiologicalReaction>
</comment>
<keyword evidence="12" id="KW-1185">Reference proteome</keyword>
<dbReference type="PANTHER" id="PTHR30616:SF2">
    <property type="entry name" value="PURINE NUCLEOSIDE PHOSPHORYLASE LACC1"/>
    <property type="match status" value="1"/>
</dbReference>
<keyword evidence="6" id="KW-0862">Zinc</keyword>
<protein>
    <recommendedName>
        <fullName evidence="10">Purine nucleoside phosphorylase</fullName>
    </recommendedName>
</protein>
<dbReference type="InterPro" id="IPR011324">
    <property type="entry name" value="Cytotoxic_necrot_fac-like_cat"/>
</dbReference>